<dbReference type="AlphaFoldDB" id="A0A382Z3P5"/>
<dbReference type="EMBL" id="UINC01180767">
    <property type="protein sequence ID" value="SVD90126.1"/>
    <property type="molecule type" value="Genomic_DNA"/>
</dbReference>
<organism evidence="1">
    <name type="scientific">marine metagenome</name>
    <dbReference type="NCBI Taxonomy" id="408172"/>
    <lineage>
        <taxon>unclassified sequences</taxon>
        <taxon>metagenomes</taxon>
        <taxon>ecological metagenomes</taxon>
    </lineage>
</organism>
<evidence type="ECO:0008006" key="2">
    <source>
        <dbReference type="Google" id="ProtNLM"/>
    </source>
</evidence>
<evidence type="ECO:0000313" key="1">
    <source>
        <dbReference type="EMBL" id="SVD90126.1"/>
    </source>
</evidence>
<sequence>MLKVRFPFATRSVAFFAVPVLAFLSLTMPLSAQVNDDATNADRLQYLDIFEMEVAADPRISPDGSRVVYVRRG</sequence>
<proteinExistence type="predicted"/>
<gene>
    <name evidence="1" type="ORF">METZ01_LOCUS442980</name>
</gene>
<protein>
    <recommendedName>
        <fullName evidence="2">Dipeptidylpeptidase IV N-terminal domain-containing protein</fullName>
    </recommendedName>
</protein>
<feature type="non-terminal residue" evidence="1">
    <location>
        <position position="73"/>
    </location>
</feature>
<name>A0A382Z3P5_9ZZZZ</name>
<reference evidence="1" key="1">
    <citation type="submission" date="2018-05" db="EMBL/GenBank/DDBJ databases">
        <authorList>
            <person name="Lanie J.A."/>
            <person name="Ng W.-L."/>
            <person name="Kazmierczak K.M."/>
            <person name="Andrzejewski T.M."/>
            <person name="Davidsen T.M."/>
            <person name="Wayne K.J."/>
            <person name="Tettelin H."/>
            <person name="Glass J.I."/>
            <person name="Rusch D."/>
            <person name="Podicherti R."/>
            <person name="Tsui H.-C.T."/>
            <person name="Winkler M.E."/>
        </authorList>
    </citation>
    <scope>NUCLEOTIDE SEQUENCE</scope>
</reference>
<accession>A0A382Z3P5</accession>